<dbReference type="FunFam" id="1.25.40.10:FF:000682">
    <property type="entry name" value="Pentatricopeptide repeat-containing protein At3g16610"/>
    <property type="match status" value="1"/>
</dbReference>
<feature type="repeat" description="PPR" evidence="4">
    <location>
        <begin position="493"/>
        <end position="527"/>
    </location>
</feature>
<feature type="domain" description="EF-hand" evidence="6">
    <location>
        <begin position="133"/>
        <end position="168"/>
    </location>
</feature>
<dbReference type="Pfam" id="PF01535">
    <property type="entry name" value="PPR"/>
    <property type="match status" value="5"/>
</dbReference>
<evidence type="ECO:0000256" key="1">
    <source>
        <dbReference type="ARBA" id="ARBA00022723"/>
    </source>
</evidence>
<evidence type="ECO:0000256" key="4">
    <source>
        <dbReference type="PROSITE-ProRule" id="PRU00708"/>
    </source>
</evidence>
<sequence>MASLYRGPSRKEKPRGRHHGLTQQKRQEIKEAFELFDTDGSGTIDAKELNVAMRALGFEMTEEQIHQMIADVDKDGSGAIDFDEFAHMMTAKIGERDTKEELMKAFQLIDLDRNGKISAADIKSIAKDLGENFTDSEIQEMIEEADRDRDGEVNADEFIRMMKRTAYGSCFHLGSSHLALSLFQQIQRPSLGLQNLVIRYLSNHGLYHELLYVYLHSGASGCPSDDFTFPFVIKACAALAVIRTGKEVHGVVIRTGFEQNLVIQTALVDFYAKTGCMGMARQVIDRIPQPDLVAWNALIAGYSSNGLNWEAFDVFGEILVMNLKPNLSTLATVIPVCTRLGCMHTGKSLHCFALKSGYLSNNFLVPALISMYAGDEDLCGARNLFDSVPEKNAVVWNAMISAYTQMQKAISAFEMFRCMLRVDLQPNFVTFVSVIPSCENSSSLSFGESLHACVIKHGSENQLPILTALVSMYAKLGDTDSSQYLFEPMPSKNLLLWNSMISGYVYNGLWNLSLGVFREMQFSGFVPDAVSIVSVLSACSKLEADLVGKSVHAFSIRKGFLSNLNLSNALLAFYSDCHRLSYSITLLREMPTKNSITWNTLISGCVHHCKMEKAVAFYHQMQKEGFQLDLVTLISILPSLGEKESLGQGMAIHGYAIKKGFSSDISMGNSLISMYCNCGDLDAGTLLFKVMPTRSVVSWNALMTGFRNHNLQNEVWVLFGEMIKDDERPNYVTLLNLLPACRTQLQGKSIHAVTFRTGIVEETPLHTSLMFMYARFENINSCLLQFQTGNMKDISLWNAFLSVQIQTKNSEIAVSFFRGLLRMGLEPDNVTVLSLVSACVQLNSLNLADSVTAYIIRKGFDKDLVISNALINMLARCGNILSARKLFEGLVEKDSVSWNVMINGYGLHGDGEGALDLFLQMKLSGVKPNGITYSSILSACSHCGLVEQGRLVFNSMAERGISPEIEHYACMVDLFGRTGNLTEAYGIVRALPFKPSTSMLESLLGACRIHEDVELGERIGRMLSESDPENSRSHVMLYNVYAAAGRWGDAERVRSEMEERHLRKVPGFSLVMGIGFNDKEVY</sequence>
<dbReference type="PROSITE" id="PS50222">
    <property type="entry name" value="EF_HAND_2"/>
    <property type="match status" value="4"/>
</dbReference>
<dbReference type="Pfam" id="PF13041">
    <property type="entry name" value="PPR_2"/>
    <property type="match status" value="2"/>
</dbReference>
<comment type="caution">
    <text evidence="7">The sequence shown here is derived from an EMBL/GenBank/DDBJ whole genome shotgun (WGS) entry which is preliminary data.</text>
</comment>
<dbReference type="SMART" id="SM00054">
    <property type="entry name" value="EFh"/>
    <property type="match status" value="4"/>
</dbReference>
<feature type="repeat" description="PPR" evidence="4">
    <location>
        <begin position="894"/>
        <end position="928"/>
    </location>
</feature>
<evidence type="ECO:0000256" key="2">
    <source>
        <dbReference type="ARBA" id="ARBA00022737"/>
    </source>
</evidence>
<feature type="domain" description="EF-hand" evidence="6">
    <location>
        <begin position="60"/>
        <end position="95"/>
    </location>
</feature>
<evidence type="ECO:0000256" key="5">
    <source>
        <dbReference type="SAM" id="MobiDB-lite"/>
    </source>
</evidence>
<dbReference type="Proteomes" id="UP000290289">
    <property type="component" value="Chromosome 2"/>
</dbReference>
<dbReference type="GO" id="GO:0005509">
    <property type="term" value="F:calcium ion binding"/>
    <property type="evidence" value="ECO:0007669"/>
    <property type="project" value="InterPro"/>
</dbReference>
<feature type="domain" description="EF-hand" evidence="6">
    <location>
        <begin position="24"/>
        <end position="59"/>
    </location>
</feature>
<dbReference type="Gene3D" id="1.25.40.10">
    <property type="entry name" value="Tetratricopeptide repeat domain"/>
    <property type="match status" value="7"/>
</dbReference>
<feature type="domain" description="EF-hand" evidence="6">
    <location>
        <begin position="97"/>
        <end position="132"/>
    </location>
</feature>
<evidence type="ECO:0000313" key="7">
    <source>
        <dbReference type="EMBL" id="RXI07165.1"/>
    </source>
</evidence>
<keyword evidence="8" id="KW-1185">Reference proteome</keyword>
<dbReference type="InterPro" id="IPR046848">
    <property type="entry name" value="E_motif"/>
</dbReference>
<dbReference type="InterPro" id="IPR018247">
    <property type="entry name" value="EF_Hand_1_Ca_BS"/>
</dbReference>
<dbReference type="PROSITE" id="PS00018">
    <property type="entry name" value="EF_HAND_1"/>
    <property type="match status" value="4"/>
</dbReference>
<dbReference type="FunFam" id="1.10.238.10:FF:000256">
    <property type="entry name" value="probable calcium-binding protein CML20"/>
    <property type="match status" value="1"/>
</dbReference>
<dbReference type="NCBIfam" id="TIGR00756">
    <property type="entry name" value="PPR"/>
    <property type="match status" value="4"/>
</dbReference>
<dbReference type="GO" id="GO:0009451">
    <property type="term" value="P:RNA modification"/>
    <property type="evidence" value="ECO:0007669"/>
    <property type="project" value="InterPro"/>
</dbReference>
<keyword evidence="3" id="KW-0106">Calcium</keyword>
<gene>
    <name evidence="7" type="ORF">DVH24_026301</name>
</gene>
<feature type="repeat" description="PPR" evidence="4">
    <location>
        <begin position="695"/>
        <end position="729"/>
    </location>
</feature>
<dbReference type="Gene3D" id="1.10.238.10">
    <property type="entry name" value="EF-hand"/>
    <property type="match status" value="2"/>
</dbReference>
<dbReference type="GO" id="GO:0003723">
    <property type="term" value="F:RNA binding"/>
    <property type="evidence" value="ECO:0007669"/>
    <property type="project" value="InterPro"/>
</dbReference>
<dbReference type="AlphaFoldDB" id="A0A498KN96"/>
<feature type="repeat" description="PPR" evidence="4">
    <location>
        <begin position="929"/>
        <end position="963"/>
    </location>
</feature>
<keyword evidence="2" id="KW-0677">Repeat</keyword>
<dbReference type="FunFam" id="1.25.40.10:FF:001093">
    <property type="entry name" value="Pentatricopeptide repeat-containing protein At2g34400"/>
    <property type="match status" value="1"/>
</dbReference>
<dbReference type="InterPro" id="IPR002048">
    <property type="entry name" value="EF_hand_dom"/>
</dbReference>
<dbReference type="PANTHER" id="PTHR47926">
    <property type="entry name" value="PENTATRICOPEPTIDE REPEAT-CONTAINING PROTEIN"/>
    <property type="match status" value="1"/>
</dbReference>
<feature type="repeat" description="PPR" evidence="4">
    <location>
        <begin position="594"/>
        <end position="628"/>
    </location>
</feature>
<organism evidence="7 8">
    <name type="scientific">Malus domestica</name>
    <name type="common">Apple</name>
    <name type="synonym">Pyrus malus</name>
    <dbReference type="NCBI Taxonomy" id="3750"/>
    <lineage>
        <taxon>Eukaryota</taxon>
        <taxon>Viridiplantae</taxon>
        <taxon>Streptophyta</taxon>
        <taxon>Embryophyta</taxon>
        <taxon>Tracheophyta</taxon>
        <taxon>Spermatophyta</taxon>
        <taxon>Magnoliopsida</taxon>
        <taxon>eudicotyledons</taxon>
        <taxon>Gunneridae</taxon>
        <taxon>Pentapetalae</taxon>
        <taxon>rosids</taxon>
        <taxon>fabids</taxon>
        <taxon>Rosales</taxon>
        <taxon>Rosaceae</taxon>
        <taxon>Amygdaloideae</taxon>
        <taxon>Maleae</taxon>
        <taxon>Malus</taxon>
    </lineage>
</organism>
<dbReference type="InterPro" id="IPR011992">
    <property type="entry name" value="EF-hand-dom_pair"/>
</dbReference>
<dbReference type="Pfam" id="PF13499">
    <property type="entry name" value="EF-hand_7"/>
    <property type="match status" value="2"/>
</dbReference>
<accession>A0A498KN96</accession>
<dbReference type="CDD" id="cd00051">
    <property type="entry name" value="EFh"/>
    <property type="match status" value="2"/>
</dbReference>
<dbReference type="Pfam" id="PF20431">
    <property type="entry name" value="E_motif"/>
    <property type="match status" value="1"/>
</dbReference>
<evidence type="ECO:0000259" key="6">
    <source>
        <dbReference type="PROSITE" id="PS50222"/>
    </source>
</evidence>
<reference evidence="7 8" key="1">
    <citation type="submission" date="2018-10" db="EMBL/GenBank/DDBJ databases">
        <title>A high-quality apple genome assembly.</title>
        <authorList>
            <person name="Hu J."/>
        </authorList>
    </citation>
    <scope>NUCLEOTIDE SEQUENCE [LARGE SCALE GENOMIC DNA]</scope>
    <source>
        <strain evidence="8">cv. HFTH1</strain>
        <tissue evidence="7">Young leaf</tissue>
    </source>
</reference>
<protein>
    <recommendedName>
        <fullName evidence="6">EF-hand domain-containing protein</fullName>
    </recommendedName>
</protein>
<proteinExistence type="predicted"/>
<dbReference type="FunFam" id="1.10.238.10:FF:000268">
    <property type="entry name" value="Centrin 2"/>
    <property type="match status" value="1"/>
</dbReference>
<dbReference type="PANTHER" id="PTHR47926:SF544">
    <property type="entry name" value="PENTACOTRIPEPTIDE-REPEAT REGION OF PRORP DOMAIN-CONTAINING PROTEIN"/>
    <property type="match status" value="1"/>
</dbReference>
<keyword evidence="1" id="KW-0479">Metal-binding</keyword>
<feature type="region of interest" description="Disordered" evidence="5">
    <location>
        <begin position="1"/>
        <end position="24"/>
    </location>
</feature>
<feature type="repeat" description="PPR" evidence="4">
    <location>
        <begin position="291"/>
        <end position="325"/>
    </location>
</feature>
<dbReference type="EMBL" id="RDQH01000328">
    <property type="protein sequence ID" value="RXI07165.1"/>
    <property type="molecule type" value="Genomic_DNA"/>
</dbReference>
<name>A0A498KN96_MALDO</name>
<dbReference type="InterPro" id="IPR011990">
    <property type="entry name" value="TPR-like_helical_dom_sf"/>
</dbReference>
<dbReference type="InterPro" id="IPR002885">
    <property type="entry name" value="PPR_rpt"/>
</dbReference>
<feature type="repeat" description="PPR" evidence="4">
    <location>
        <begin position="392"/>
        <end position="426"/>
    </location>
</feature>
<dbReference type="PROSITE" id="PS51375">
    <property type="entry name" value="PPR"/>
    <property type="match status" value="7"/>
</dbReference>
<dbReference type="InterPro" id="IPR046960">
    <property type="entry name" value="PPR_At4g14850-like_plant"/>
</dbReference>
<evidence type="ECO:0000256" key="3">
    <source>
        <dbReference type="ARBA" id="ARBA00022837"/>
    </source>
</evidence>
<evidence type="ECO:0000313" key="8">
    <source>
        <dbReference type="Proteomes" id="UP000290289"/>
    </source>
</evidence>
<dbReference type="SUPFAM" id="SSF47473">
    <property type="entry name" value="EF-hand"/>
    <property type="match status" value="1"/>
</dbReference>
<dbReference type="FunFam" id="1.25.40.10:FF:000073">
    <property type="entry name" value="Pentatricopeptide repeat-containing protein chloroplastic"/>
    <property type="match status" value="2"/>
</dbReference>